<keyword evidence="2" id="KW-0808">Transferase</keyword>
<proteinExistence type="predicted"/>
<evidence type="ECO:0000313" key="6">
    <source>
        <dbReference type="Proteomes" id="UP000611521"/>
    </source>
</evidence>
<protein>
    <submittedName>
        <fullName evidence="5">Methyltransferase domain-containing protein</fullName>
    </submittedName>
</protein>
<feature type="domain" description="Methyltransferase" evidence="4">
    <location>
        <begin position="68"/>
        <end position="166"/>
    </location>
</feature>
<organism evidence="5 6">
    <name type="scientific">Microbacterium commune</name>
    <dbReference type="NCBI Taxonomy" id="2762219"/>
    <lineage>
        <taxon>Bacteria</taxon>
        <taxon>Bacillati</taxon>
        <taxon>Actinomycetota</taxon>
        <taxon>Actinomycetes</taxon>
        <taxon>Micrococcales</taxon>
        <taxon>Microbacteriaceae</taxon>
        <taxon>Microbacterium</taxon>
    </lineage>
</organism>
<keyword evidence="6" id="KW-1185">Reference proteome</keyword>
<dbReference type="CDD" id="cd02440">
    <property type="entry name" value="AdoMet_MTases"/>
    <property type="match status" value="1"/>
</dbReference>
<sequence>MSAERRRGVDLRRRAVDLPERMDADDADPEMLARTYARFEQVNAILSGRSGVHRREIDPRARHGRIRVLDIGCGGGDIARYVARRLRRDGIRAEVVGADIDPRAVRWASDADDDGLVRWRCASSAQLVSEGEQFDVVLSNHVLHHLTSAQLAGLLDDSARLTAPGGIAVHSDIARSRTAYALFDALTRPIAGTLLKSSFIREDGLISIRRSYTAAELAAEAPPSQWRVQRGFPSRLLLVHEGHVI</sequence>
<dbReference type="Gene3D" id="3.40.50.150">
    <property type="entry name" value="Vaccinia Virus protein VP39"/>
    <property type="match status" value="1"/>
</dbReference>
<evidence type="ECO:0000256" key="1">
    <source>
        <dbReference type="ARBA" id="ARBA00022603"/>
    </source>
</evidence>
<dbReference type="NCBIfam" id="NF004851">
    <property type="entry name" value="PRK06202.1"/>
    <property type="match status" value="1"/>
</dbReference>
<evidence type="ECO:0000256" key="3">
    <source>
        <dbReference type="ARBA" id="ARBA00022691"/>
    </source>
</evidence>
<keyword evidence="3" id="KW-0949">S-adenosyl-L-methionine</keyword>
<dbReference type="InterPro" id="IPR041698">
    <property type="entry name" value="Methyltransf_25"/>
</dbReference>
<name>A0ABR8W7B4_9MICO</name>
<accession>A0ABR8W7B4</accession>
<dbReference type="SUPFAM" id="SSF53335">
    <property type="entry name" value="S-adenosyl-L-methionine-dependent methyltransferases"/>
    <property type="match status" value="1"/>
</dbReference>
<evidence type="ECO:0000259" key="4">
    <source>
        <dbReference type="Pfam" id="PF13649"/>
    </source>
</evidence>
<comment type="caution">
    <text evidence="5">The sequence shown here is derived from an EMBL/GenBank/DDBJ whole genome shotgun (WGS) entry which is preliminary data.</text>
</comment>
<dbReference type="InterPro" id="IPR029063">
    <property type="entry name" value="SAM-dependent_MTases_sf"/>
</dbReference>
<dbReference type="GO" id="GO:0032259">
    <property type="term" value="P:methylation"/>
    <property type="evidence" value="ECO:0007669"/>
    <property type="project" value="UniProtKB-KW"/>
</dbReference>
<keyword evidence="1 5" id="KW-0489">Methyltransferase</keyword>
<dbReference type="Pfam" id="PF13649">
    <property type="entry name" value="Methyltransf_25"/>
    <property type="match status" value="1"/>
</dbReference>
<gene>
    <name evidence="5" type="ORF">H9633_11430</name>
</gene>
<dbReference type="PANTHER" id="PTHR43464">
    <property type="entry name" value="METHYLTRANSFERASE"/>
    <property type="match status" value="1"/>
</dbReference>
<reference evidence="5 6" key="1">
    <citation type="submission" date="2020-08" db="EMBL/GenBank/DDBJ databases">
        <title>A Genomic Blueprint of the Chicken Gut Microbiome.</title>
        <authorList>
            <person name="Gilroy R."/>
            <person name="Ravi A."/>
            <person name="Getino M."/>
            <person name="Pursley I."/>
            <person name="Horton D.L."/>
            <person name="Alikhan N.-F."/>
            <person name="Baker D."/>
            <person name="Gharbi K."/>
            <person name="Hall N."/>
            <person name="Watson M."/>
            <person name="Adriaenssens E.M."/>
            <person name="Foster-Nyarko E."/>
            <person name="Jarju S."/>
            <person name="Secka A."/>
            <person name="Antonio M."/>
            <person name="Oren A."/>
            <person name="Chaudhuri R."/>
            <person name="La Ragione R.M."/>
            <person name="Hildebrand F."/>
            <person name="Pallen M.J."/>
        </authorList>
    </citation>
    <scope>NUCLEOTIDE SEQUENCE [LARGE SCALE GENOMIC DNA]</scope>
    <source>
        <strain evidence="5 6">Re1</strain>
    </source>
</reference>
<dbReference type="GO" id="GO:0008168">
    <property type="term" value="F:methyltransferase activity"/>
    <property type="evidence" value="ECO:0007669"/>
    <property type="project" value="UniProtKB-KW"/>
</dbReference>
<evidence type="ECO:0000256" key="2">
    <source>
        <dbReference type="ARBA" id="ARBA00022679"/>
    </source>
</evidence>
<dbReference type="EMBL" id="JACSPX010000003">
    <property type="protein sequence ID" value="MBD8012904.1"/>
    <property type="molecule type" value="Genomic_DNA"/>
</dbReference>
<dbReference type="Proteomes" id="UP000611521">
    <property type="component" value="Unassembled WGS sequence"/>
</dbReference>
<dbReference type="PANTHER" id="PTHR43464:SF19">
    <property type="entry name" value="UBIQUINONE BIOSYNTHESIS O-METHYLTRANSFERASE, MITOCHONDRIAL"/>
    <property type="match status" value="1"/>
</dbReference>
<evidence type="ECO:0000313" key="5">
    <source>
        <dbReference type="EMBL" id="MBD8012904.1"/>
    </source>
</evidence>
<dbReference type="RefSeq" id="WP_191713256.1">
    <property type="nucleotide sequence ID" value="NZ_JACSPX010000003.1"/>
</dbReference>